<dbReference type="InterPro" id="IPR050259">
    <property type="entry name" value="SDR"/>
</dbReference>
<dbReference type="EMBL" id="CP028901">
    <property type="protein sequence ID" value="AWB35492.1"/>
    <property type="molecule type" value="Genomic_DNA"/>
</dbReference>
<keyword evidence="3" id="KW-1185">Reference proteome</keyword>
<dbReference type="Pfam" id="PF13561">
    <property type="entry name" value="adh_short_C2"/>
    <property type="match status" value="1"/>
</dbReference>
<dbReference type="PANTHER" id="PTHR42879">
    <property type="entry name" value="3-OXOACYL-(ACYL-CARRIER-PROTEIN) REDUCTASE"/>
    <property type="match status" value="1"/>
</dbReference>
<dbReference type="InterPro" id="IPR036291">
    <property type="entry name" value="NAD(P)-bd_dom_sf"/>
</dbReference>
<proteinExistence type="inferred from homology"/>
<protein>
    <submittedName>
        <fullName evidence="2">Short-chain dehydrogenase</fullName>
    </submittedName>
</protein>
<evidence type="ECO:0000313" key="2">
    <source>
        <dbReference type="EMBL" id="AWB35492.1"/>
    </source>
</evidence>
<dbReference type="PANTHER" id="PTHR42879:SF6">
    <property type="entry name" value="NADPH-DEPENDENT REDUCTASE BACG"/>
    <property type="match status" value="1"/>
</dbReference>
<gene>
    <name evidence="2" type="ORF">DBV39_19045</name>
</gene>
<dbReference type="PRINTS" id="PR00080">
    <property type="entry name" value="SDRFAMILY"/>
</dbReference>
<dbReference type="Gene3D" id="3.40.50.720">
    <property type="entry name" value="NAD(P)-binding Rossmann-like Domain"/>
    <property type="match status" value="1"/>
</dbReference>
<dbReference type="KEGG" id="boz:DBV39_19045"/>
<reference evidence="2 3" key="1">
    <citation type="submission" date="2018-04" db="EMBL/GenBank/DDBJ databases">
        <title>Bordetella sp. HZ20 isolated from seawater.</title>
        <authorList>
            <person name="Sun C."/>
        </authorList>
    </citation>
    <scope>NUCLEOTIDE SEQUENCE [LARGE SCALE GENOMIC DNA]</scope>
    <source>
        <strain evidence="2 3">HZ20</strain>
    </source>
</reference>
<evidence type="ECO:0000256" key="1">
    <source>
        <dbReference type="ARBA" id="ARBA00006484"/>
    </source>
</evidence>
<dbReference type="Proteomes" id="UP000244571">
    <property type="component" value="Chromosome"/>
</dbReference>
<dbReference type="OrthoDB" id="9804774at2"/>
<evidence type="ECO:0000313" key="3">
    <source>
        <dbReference type="Proteomes" id="UP000244571"/>
    </source>
</evidence>
<organism evidence="2 3">
    <name type="scientific">Orrella marina</name>
    <dbReference type="NCBI Taxonomy" id="2163011"/>
    <lineage>
        <taxon>Bacteria</taxon>
        <taxon>Pseudomonadati</taxon>
        <taxon>Pseudomonadota</taxon>
        <taxon>Betaproteobacteria</taxon>
        <taxon>Burkholderiales</taxon>
        <taxon>Alcaligenaceae</taxon>
        <taxon>Orrella</taxon>
    </lineage>
</organism>
<name>A0A2R4XNV7_9BURK</name>
<dbReference type="InterPro" id="IPR002347">
    <property type="entry name" value="SDR_fam"/>
</dbReference>
<dbReference type="SUPFAM" id="SSF51735">
    <property type="entry name" value="NAD(P)-binding Rossmann-fold domains"/>
    <property type="match status" value="1"/>
</dbReference>
<comment type="similarity">
    <text evidence="1">Belongs to the short-chain dehydrogenases/reductases (SDR) family.</text>
</comment>
<dbReference type="PRINTS" id="PR00081">
    <property type="entry name" value="GDHRDH"/>
</dbReference>
<dbReference type="RefSeq" id="WP_108622948.1">
    <property type="nucleotide sequence ID" value="NZ_CP028901.1"/>
</dbReference>
<dbReference type="FunFam" id="3.40.50.720:FF:000084">
    <property type="entry name" value="Short-chain dehydrogenase reductase"/>
    <property type="match status" value="1"/>
</dbReference>
<accession>A0A2R4XNV7</accession>
<dbReference type="AlphaFoldDB" id="A0A2R4XNV7"/>
<sequence length="260" mass="28001">MLISLKNRVALITGASQGLGRAMAHRLAASGADVVMLARRQELLDEVSGEIAKETGQRVKGYSCDVSQIDQLEAVWQQVEKDFGKVDILINNAGSSARHPIDTLSLDKLQTDFDLKVKPALRLAQLASSGMKAQRWGRIINVVNIGAKAPAGGTAPTTMNRASGIAMTKVMSKEFAPHNILVNALCVGQIMSEQWVGYYKKDNPDMSFEDYIAMRGKPIPMGRIGEAEEFANVACFLVSDQASYVTGVAINVDGGFSPVT</sequence>